<dbReference type="STRING" id="183763.LP52_10220"/>
<name>A0A0C2FIB6_9ACTN</name>
<feature type="region of interest" description="Disordered" evidence="2">
    <location>
        <begin position="11"/>
        <end position="35"/>
    </location>
</feature>
<sequence>MTKRLIVLRHAQAEPLTDGSDHERSLTPEGRDQARAAGAALASDGVVPDHVACSTALRARQTFELVAQALPHSPSADYERDLYGADVSTALELITRTDPEVETLLVVGHNPTMAQLVAAFMPDEPLDSFPTAGLAVIDLEVEWLYAAPGTGAVRLLT</sequence>
<evidence type="ECO:0000313" key="3">
    <source>
        <dbReference type="EMBL" id="KIH99029.1"/>
    </source>
</evidence>
<dbReference type="Pfam" id="PF00300">
    <property type="entry name" value="His_Phos_1"/>
    <property type="match status" value="1"/>
</dbReference>
<proteinExistence type="predicted"/>
<dbReference type="CDD" id="cd07067">
    <property type="entry name" value="HP_PGM_like"/>
    <property type="match status" value="1"/>
</dbReference>
<evidence type="ECO:0000256" key="1">
    <source>
        <dbReference type="ARBA" id="ARBA00022801"/>
    </source>
</evidence>
<dbReference type="SMART" id="SM00855">
    <property type="entry name" value="PGAM"/>
    <property type="match status" value="1"/>
</dbReference>
<dbReference type="InterPro" id="IPR013078">
    <property type="entry name" value="His_Pase_superF_clade-1"/>
</dbReference>
<dbReference type="InterPro" id="IPR051021">
    <property type="entry name" value="Mito_Ser/Thr_phosphatase"/>
</dbReference>
<protein>
    <submittedName>
        <fullName evidence="3">Phosphohistidine phosphatase</fullName>
    </submittedName>
</protein>
<dbReference type="PANTHER" id="PTHR20935">
    <property type="entry name" value="PHOSPHOGLYCERATE MUTASE-RELATED"/>
    <property type="match status" value="1"/>
</dbReference>
<organism evidence="3 4">
    <name type="scientific">Streptomonospora alba</name>
    <dbReference type="NCBI Taxonomy" id="183763"/>
    <lineage>
        <taxon>Bacteria</taxon>
        <taxon>Bacillati</taxon>
        <taxon>Actinomycetota</taxon>
        <taxon>Actinomycetes</taxon>
        <taxon>Streptosporangiales</taxon>
        <taxon>Nocardiopsidaceae</taxon>
        <taxon>Streptomonospora</taxon>
    </lineage>
</organism>
<dbReference type="OrthoDB" id="9810154at2"/>
<dbReference type="Gene3D" id="3.40.50.1240">
    <property type="entry name" value="Phosphoglycerate mutase-like"/>
    <property type="match status" value="1"/>
</dbReference>
<keyword evidence="1" id="KW-0378">Hydrolase</keyword>
<dbReference type="PANTHER" id="PTHR20935:SF1">
    <property type="entry name" value="SLL1549 PROTEIN"/>
    <property type="match status" value="1"/>
</dbReference>
<dbReference type="RefSeq" id="WP_040272722.1">
    <property type="nucleotide sequence ID" value="NZ_JROO01000017.1"/>
</dbReference>
<dbReference type="EMBL" id="JROO01000017">
    <property type="protein sequence ID" value="KIH99029.1"/>
    <property type="molecule type" value="Genomic_DNA"/>
</dbReference>
<dbReference type="Proteomes" id="UP000031675">
    <property type="component" value="Unassembled WGS sequence"/>
</dbReference>
<comment type="caution">
    <text evidence="3">The sequence shown here is derived from an EMBL/GenBank/DDBJ whole genome shotgun (WGS) entry which is preliminary data.</text>
</comment>
<evidence type="ECO:0000313" key="4">
    <source>
        <dbReference type="Proteomes" id="UP000031675"/>
    </source>
</evidence>
<evidence type="ECO:0000256" key="2">
    <source>
        <dbReference type="SAM" id="MobiDB-lite"/>
    </source>
</evidence>
<dbReference type="SUPFAM" id="SSF53254">
    <property type="entry name" value="Phosphoglycerate mutase-like"/>
    <property type="match status" value="1"/>
</dbReference>
<accession>A0A0C2FIB6</accession>
<dbReference type="AlphaFoldDB" id="A0A0C2FIB6"/>
<dbReference type="InterPro" id="IPR029033">
    <property type="entry name" value="His_PPase_superfam"/>
</dbReference>
<dbReference type="GO" id="GO:0016787">
    <property type="term" value="F:hydrolase activity"/>
    <property type="evidence" value="ECO:0007669"/>
    <property type="project" value="UniProtKB-KW"/>
</dbReference>
<feature type="compositionally biased region" description="Basic and acidic residues" evidence="2">
    <location>
        <begin position="19"/>
        <end position="34"/>
    </location>
</feature>
<keyword evidence="4" id="KW-1185">Reference proteome</keyword>
<reference evidence="4" key="1">
    <citation type="journal article" date="2015" name="Chem. Biol.">
        <title>Structure, bioactivity, and resistance mechanism of streptomonomicin, an unusual lasso Peptide from an understudied halophilic actinomycete.</title>
        <authorList>
            <person name="Metelev M."/>
            <person name="Tietz J.I."/>
            <person name="Melby J.O."/>
            <person name="Blair P.M."/>
            <person name="Zhu L."/>
            <person name="Livnat I."/>
            <person name="Severinov K."/>
            <person name="Mitchell D.A."/>
        </authorList>
    </citation>
    <scope>NUCLEOTIDE SEQUENCE [LARGE SCALE GENOMIC DNA]</scope>
    <source>
        <strain evidence="4">YIM 90003</strain>
    </source>
</reference>
<gene>
    <name evidence="3" type="ORF">LP52_10220</name>
</gene>